<sequence>MGFDIQTAVVEVQSLCDLKTFNIPNPLLNTSSCIPLLPVVCLCSSFAMQSSGLVESIFSRVKISPEFIPLLVYLHPPPTYSLTASQADYWTQSLVDYYPEASKHDVLKALAVDPARTVSLIPYILSKISGPRIVSESQINARPARPAADLSVHEEISDGGDPSVENRQPPRFTRFCEPRFISDGPSTVEGNPDPIPSSLEGERFHFLPQPEGWNILLREISVHEQSLENSDLSSDASDAGSLDVPLDAFTPPQLVQIYLQGLRAEMEEIQNLVVFRVDHNTYHLSVAKVLFFHAAYGFVLGAFSFLWLRTLSYSPLAALIGGLPLGLALALVVGVPISN</sequence>
<comment type="caution">
    <text evidence="2">The sequence shown here is derived from an EMBL/GenBank/DDBJ whole genome shotgun (WGS) entry which is preliminary data.</text>
</comment>
<organism evidence="2 3">
    <name type="scientific">Thelephora terrestris</name>
    <dbReference type="NCBI Taxonomy" id="56493"/>
    <lineage>
        <taxon>Eukaryota</taxon>
        <taxon>Fungi</taxon>
        <taxon>Dikarya</taxon>
        <taxon>Basidiomycota</taxon>
        <taxon>Agaricomycotina</taxon>
        <taxon>Agaricomycetes</taxon>
        <taxon>Thelephorales</taxon>
        <taxon>Thelephoraceae</taxon>
        <taxon>Thelephora</taxon>
    </lineage>
</organism>
<dbReference type="OrthoDB" id="3307077at2759"/>
<keyword evidence="1" id="KW-0812">Transmembrane</keyword>
<keyword evidence="1" id="KW-0472">Membrane</keyword>
<evidence type="ECO:0000313" key="3">
    <source>
        <dbReference type="Proteomes" id="UP000736335"/>
    </source>
</evidence>
<keyword evidence="3" id="KW-1185">Reference proteome</keyword>
<evidence type="ECO:0000256" key="1">
    <source>
        <dbReference type="SAM" id="Phobius"/>
    </source>
</evidence>
<keyword evidence="1" id="KW-1133">Transmembrane helix</keyword>
<dbReference type="EMBL" id="WIUZ02000006">
    <property type="protein sequence ID" value="KAF9786227.1"/>
    <property type="molecule type" value="Genomic_DNA"/>
</dbReference>
<protein>
    <submittedName>
        <fullName evidence="2">Uncharacterized protein</fullName>
    </submittedName>
</protein>
<name>A0A9P6HG15_9AGAM</name>
<evidence type="ECO:0000313" key="2">
    <source>
        <dbReference type="EMBL" id="KAF9786227.1"/>
    </source>
</evidence>
<reference evidence="2" key="2">
    <citation type="submission" date="2020-11" db="EMBL/GenBank/DDBJ databases">
        <authorList>
            <consortium name="DOE Joint Genome Institute"/>
            <person name="Kuo A."/>
            <person name="Miyauchi S."/>
            <person name="Kiss E."/>
            <person name="Drula E."/>
            <person name="Kohler A."/>
            <person name="Sanchez-Garcia M."/>
            <person name="Andreopoulos B."/>
            <person name="Barry K.W."/>
            <person name="Bonito G."/>
            <person name="Buee M."/>
            <person name="Carver A."/>
            <person name="Chen C."/>
            <person name="Cichocki N."/>
            <person name="Clum A."/>
            <person name="Culley D."/>
            <person name="Crous P.W."/>
            <person name="Fauchery L."/>
            <person name="Girlanda M."/>
            <person name="Hayes R."/>
            <person name="Keri Z."/>
            <person name="Labutti K."/>
            <person name="Lipzen A."/>
            <person name="Lombard V."/>
            <person name="Magnuson J."/>
            <person name="Maillard F."/>
            <person name="Morin E."/>
            <person name="Murat C."/>
            <person name="Nolan M."/>
            <person name="Ohm R."/>
            <person name="Pangilinan J."/>
            <person name="Pereira M."/>
            <person name="Perotto S."/>
            <person name="Peter M."/>
            <person name="Riley R."/>
            <person name="Sitrit Y."/>
            <person name="Stielow B."/>
            <person name="Szollosi G."/>
            <person name="Zifcakova L."/>
            <person name="Stursova M."/>
            <person name="Spatafora J.W."/>
            <person name="Tedersoo L."/>
            <person name="Vaario L.-M."/>
            <person name="Yamada A."/>
            <person name="Yan M."/>
            <person name="Wang P."/>
            <person name="Xu J."/>
            <person name="Bruns T."/>
            <person name="Baldrian P."/>
            <person name="Vilgalys R."/>
            <person name="Henrissat B."/>
            <person name="Grigoriev I.V."/>
            <person name="Hibbett D."/>
            <person name="Nagy L.G."/>
            <person name="Martin F.M."/>
        </authorList>
    </citation>
    <scope>NUCLEOTIDE SEQUENCE</scope>
    <source>
        <strain evidence="2">UH-Tt-Lm1</strain>
    </source>
</reference>
<proteinExistence type="predicted"/>
<feature type="transmembrane region" description="Helical" evidence="1">
    <location>
        <begin position="290"/>
        <end position="308"/>
    </location>
</feature>
<gene>
    <name evidence="2" type="ORF">BJ322DRAFT_1108082</name>
</gene>
<dbReference type="Proteomes" id="UP000736335">
    <property type="component" value="Unassembled WGS sequence"/>
</dbReference>
<accession>A0A9P6HG15</accession>
<reference evidence="2" key="1">
    <citation type="journal article" date="2020" name="Nat. Commun.">
        <title>Large-scale genome sequencing of mycorrhizal fungi provides insights into the early evolution of symbiotic traits.</title>
        <authorList>
            <person name="Miyauchi S."/>
            <person name="Kiss E."/>
            <person name="Kuo A."/>
            <person name="Drula E."/>
            <person name="Kohler A."/>
            <person name="Sanchez-Garcia M."/>
            <person name="Morin E."/>
            <person name="Andreopoulos B."/>
            <person name="Barry K.W."/>
            <person name="Bonito G."/>
            <person name="Buee M."/>
            <person name="Carver A."/>
            <person name="Chen C."/>
            <person name="Cichocki N."/>
            <person name="Clum A."/>
            <person name="Culley D."/>
            <person name="Crous P.W."/>
            <person name="Fauchery L."/>
            <person name="Girlanda M."/>
            <person name="Hayes R.D."/>
            <person name="Keri Z."/>
            <person name="LaButti K."/>
            <person name="Lipzen A."/>
            <person name="Lombard V."/>
            <person name="Magnuson J."/>
            <person name="Maillard F."/>
            <person name="Murat C."/>
            <person name="Nolan M."/>
            <person name="Ohm R.A."/>
            <person name="Pangilinan J."/>
            <person name="Pereira M.F."/>
            <person name="Perotto S."/>
            <person name="Peter M."/>
            <person name="Pfister S."/>
            <person name="Riley R."/>
            <person name="Sitrit Y."/>
            <person name="Stielow J.B."/>
            <person name="Szollosi G."/>
            <person name="Zifcakova L."/>
            <person name="Stursova M."/>
            <person name="Spatafora J.W."/>
            <person name="Tedersoo L."/>
            <person name="Vaario L.M."/>
            <person name="Yamada A."/>
            <person name="Yan M."/>
            <person name="Wang P."/>
            <person name="Xu J."/>
            <person name="Bruns T."/>
            <person name="Baldrian P."/>
            <person name="Vilgalys R."/>
            <person name="Dunand C."/>
            <person name="Henrissat B."/>
            <person name="Grigoriev I.V."/>
            <person name="Hibbett D."/>
            <person name="Nagy L.G."/>
            <person name="Martin F.M."/>
        </authorList>
    </citation>
    <scope>NUCLEOTIDE SEQUENCE</scope>
    <source>
        <strain evidence="2">UH-Tt-Lm1</strain>
    </source>
</reference>
<dbReference type="AlphaFoldDB" id="A0A9P6HG15"/>
<feature type="transmembrane region" description="Helical" evidence="1">
    <location>
        <begin position="315"/>
        <end position="337"/>
    </location>
</feature>